<dbReference type="InterPro" id="IPR025400">
    <property type="entry name" value="Lin1244/Lin1753-like_N"/>
</dbReference>
<sequence length="301" mass="35417">MSRSKEDSLKWFPLDVTFFSNRKVKILKSRYGTDGITLYLYLLCEIYGGKGYFIELDEDLIYLMSDDLNMSDEKIRQILKFLYERSLLVQIQVDKSSTLFTSDTIITAEGIQEQYQMSTKLLKRDVEIYQELWVLPEDKTLNHIKFVHDDINPRKKDINPRKKTINTGNNAQRKEKENKGNKSKEKEEPGAFLKDPSINILFLEYLDIRKDLGCSNSDREVEILTNKLSDLTNEQQKQTIEDSILNRWKGFFPKISKYPNKKSKEAMPEMTDSRVQAYKDMEVQFTEDLWPELENTEDEAK</sequence>
<organism evidence="4 5">
    <name type="scientific">Acetobacterium tundrae</name>
    <dbReference type="NCBI Taxonomy" id="132932"/>
    <lineage>
        <taxon>Bacteria</taxon>
        <taxon>Bacillati</taxon>
        <taxon>Bacillota</taxon>
        <taxon>Clostridia</taxon>
        <taxon>Eubacteriales</taxon>
        <taxon>Eubacteriaceae</taxon>
        <taxon>Acetobacterium</taxon>
    </lineage>
</organism>
<feature type="compositionally biased region" description="Basic and acidic residues" evidence="2">
    <location>
        <begin position="172"/>
        <end position="189"/>
    </location>
</feature>
<keyword evidence="5" id="KW-1185">Reference proteome</keyword>
<dbReference type="Pfam" id="PF14297">
    <property type="entry name" value="Lin1244_N"/>
    <property type="match status" value="1"/>
</dbReference>
<reference evidence="4 5" key="1">
    <citation type="journal article" date="2020" name="mSystems">
        <title>Defining Genomic and Predicted Metabolic Features of the Acetobacterium Genus.</title>
        <authorList>
            <person name="Ross D.E."/>
            <person name="Marshall C.W."/>
            <person name="Gulliver D."/>
            <person name="May H.D."/>
            <person name="Norman R.S."/>
        </authorList>
    </citation>
    <scope>NUCLEOTIDE SEQUENCE [LARGE SCALE GENOMIC DNA]</scope>
    <source>
        <strain evidence="4 5">DSM 9173</strain>
    </source>
</reference>
<feature type="coiled-coil region" evidence="1">
    <location>
        <begin position="214"/>
        <end position="241"/>
    </location>
</feature>
<dbReference type="PANTHER" id="PTHR39196:SF1">
    <property type="entry name" value="PRIMOSOME, DNAD SUBUNIT"/>
    <property type="match status" value="1"/>
</dbReference>
<dbReference type="RefSeq" id="WP_148603720.1">
    <property type="nucleotide sequence ID" value="NZ_RXYB01000010.1"/>
</dbReference>
<evidence type="ECO:0000313" key="5">
    <source>
        <dbReference type="Proteomes" id="UP000653358"/>
    </source>
</evidence>
<evidence type="ECO:0000256" key="1">
    <source>
        <dbReference type="SAM" id="Coils"/>
    </source>
</evidence>
<dbReference type="EMBL" id="WJBB01000030">
    <property type="protein sequence ID" value="MBC3798480.1"/>
    <property type="molecule type" value="Genomic_DNA"/>
</dbReference>
<feature type="region of interest" description="Disordered" evidence="2">
    <location>
        <begin position="155"/>
        <end position="190"/>
    </location>
</feature>
<dbReference type="Proteomes" id="UP000653358">
    <property type="component" value="Unassembled WGS sequence"/>
</dbReference>
<keyword evidence="1" id="KW-0175">Coiled coil</keyword>
<evidence type="ECO:0000313" key="4">
    <source>
        <dbReference type="EMBL" id="MBC3798480.1"/>
    </source>
</evidence>
<feature type="domain" description="Lin1244/Lin1753-like N-terminal" evidence="3">
    <location>
        <begin position="11"/>
        <end position="104"/>
    </location>
</feature>
<gene>
    <name evidence="4" type="ORF">GH807_15715</name>
</gene>
<accession>A0ABR6WPR0</accession>
<proteinExistence type="predicted"/>
<evidence type="ECO:0000259" key="3">
    <source>
        <dbReference type="Pfam" id="PF14297"/>
    </source>
</evidence>
<dbReference type="PANTHER" id="PTHR39196">
    <property type="entry name" value="PRIMOSOME, DNAD SUBUNIT"/>
    <property type="match status" value="1"/>
</dbReference>
<comment type="caution">
    <text evidence="4">The sequence shown here is derived from an EMBL/GenBank/DDBJ whole genome shotgun (WGS) entry which is preliminary data.</text>
</comment>
<name>A0ABR6WPR0_9FIRM</name>
<protein>
    <submittedName>
        <fullName evidence="4">DUF4373 domain-containing protein</fullName>
    </submittedName>
</protein>
<evidence type="ECO:0000256" key="2">
    <source>
        <dbReference type="SAM" id="MobiDB-lite"/>
    </source>
</evidence>